<evidence type="ECO:0000313" key="3">
    <source>
        <dbReference type="EMBL" id="KAF4652185.1"/>
    </source>
</evidence>
<dbReference type="AlphaFoldDB" id="A0A7J6KXX7"/>
<feature type="region of interest" description="Disordered" evidence="2">
    <location>
        <begin position="394"/>
        <end position="414"/>
    </location>
</feature>
<comment type="caution">
    <text evidence="3">The sequence shown here is derived from an EMBL/GenBank/DDBJ whole genome shotgun (WGS) entry which is preliminary data.</text>
</comment>
<keyword evidence="1" id="KW-0677">Repeat</keyword>
<sequence length="655" mass="70360">MSLRMGSLEGHSCAVTALEVIGSLSHHSGRESGNDDSQCLSADMGGTVRLWNIGGRQCLQTFNAAHGLLKGVDDGPVDPRCLVFITPDLVAIAGRRLLFFCRDETRLSATCDAPIPPQAVAINGRLGHVVLVADRDTIVWDALTGRRLLVFTEAAPSPISAMCMERCDERLIVLGTDTGSLIVYNYAVMAKVKALRSHARAISNISWLGQRIFSLCAGRQLIIHDASTITDNDGSQPAAVLKVLDLGASNTAAIDYLLQGRQVAYGTDEGMISWYRIDSGKLERCRAAPRAPGEGRSNGICLVSYMGGSPSSDQQVSATLTLSVAGITTLFGLLPMERFEPRQSWRFAWSSTADSKTPTVVSKDDNEPFMMISAATVGEENLSAVNCSPSVRRTMTQSDEGVPASSPAHSMKSSMSMRAASRTKRVLFIASKCGAVMKWDCTDAVDWIAESASELPYASPSRPGTGYSTSEPLSLEALQQSVRLEWSSIVPNRVKAERLLVYPSQGMNILFTLSNGDHTLRLWDSVSGDLIGELRQSGPAADHWCLPPELTMTALQRDAIEQKARSQGAARAASGHSPAAAPFLGVHTRVAGTAKTTRRTKPRFAVDAVPVSPEDFLEEEQGPLEGGVTRPQRFDPLTVQAADRLAAALNSLKGM</sequence>
<protein>
    <submittedName>
        <fullName evidence="3">Uncharacterized protein</fullName>
    </submittedName>
</protein>
<dbReference type="InterPro" id="IPR001680">
    <property type="entry name" value="WD40_rpt"/>
</dbReference>
<dbReference type="OrthoDB" id="2161379at2759"/>
<reference evidence="3 4" key="1">
    <citation type="submission" date="2020-04" db="EMBL/GenBank/DDBJ databases">
        <title>Perkinsus olseni comparative genomics.</title>
        <authorList>
            <person name="Bogema D.R."/>
        </authorList>
    </citation>
    <scope>NUCLEOTIDE SEQUENCE [LARGE SCALE GENOMIC DNA]</scope>
    <source>
        <strain evidence="3">ATCC PRA-179</strain>
    </source>
</reference>
<dbReference type="SUPFAM" id="SSF50998">
    <property type="entry name" value="Quinoprotein alcohol dehydrogenase-like"/>
    <property type="match status" value="1"/>
</dbReference>
<proteinExistence type="predicted"/>
<feature type="compositionally biased region" description="Low complexity" evidence="2">
    <location>
        <begin position="403"/>
        <end position="414"/>
    </location>
</feature>
<dbReference type="Gene3D" id="2.130.10.10">
    <property type="entry name" value="YVTN repeat-like/Quinoprotein amine dehydrogenase"/>
    <property type="match status" value="1"/>
</dbReference>
<accession>A0A7J6KXX7</accession>
<dbReference type="PANTHER" id="PTHR44324:SF4">
    <property type="entry name" value="WD40 REPEAT DOMAIN 95"/>
    <property type="match status" value="1"/>
</dbReference>
<dbReference type="Proteomes" id="UP000570595">
    <property type="component" value="Unassembled WGS sequence"/>
</dbReference>
<evidence type="ECO:0000313" key="4">
    <source>
        <dbReference type="Proteomes" id="UP000570595"/>
    </source>
</evidence>
<organism evidence="3 4">
    <name type="scientific">Perkinsus olseni</name>
    <name type="common">Perkinsus atlanticus</name>
    <dbReference type="NCBI Taxonomy" id="32597"/>
    <lineage>
        <taxon>Eukaryota</taxon>
        <taxon>Sar</taxon>
        <taxon>Alveolata</taxon>
        <taxon>Perkinsozoa</taxon>
        <taxon>Perkinsea</taxon>
        <taxon>Perkinsida</taxon>
        <taxon>Perkinsidae</taxon>
        <taxon>Perkinsus</taxon>
    </lineage>
</organism>
<dbReference type="EMBL" id="JABAHT010000752">
    <property type="protein sequence ID" value="KAF4652185.1"/>
    <property type="molecule type" value="Genomic_DNA"/>
</dbReference>
<dbReference type="SMART" id="SM00320">
    <property type="entry name" value="WD40"/>
    <property type="match status" value="3"/>
</dbReference>
<dbReference type="InterPro" id="IPR051242">
    <property type="entry name" value="WD-EF-hand_domain"/>
</dbReference>
<dbReference type="PANTHER" id="PTHR44324">
    <property type="entry name" value="WD40 REPEAT DOMAIN 95"/>
    <property type="match status" value="1"/>
</dbReference>
<evidence type="ECO:0000256" key="2">
    <source>
        <dbReference type="SAM" id="MobiDB-lite"/>
    </source>
</evidence>
<name>A0A7J6KXX7_PEROL</name>
<evidence type="ECO:0000256" key="1">
    <source>
        <dbReference type="ARBA" id="ARBA00022737"/>
    </source>
</evidence>
<dbReference type="InterPro" id="IPR011047">
    <property type="entry name" value="Quinoprotein_ADH-like_sf"/>
</dbReference>
<dbReference type="InterPro" id="IPR015943">
    <property type="entry name" value="WD40/YVTN_repeat-like_dom_sf"/>
</dbReference>
<gene>
    <name evidence="3" type="ORF">FOZ61_009868</name>
</gene>